<name>A0A8H4XN29_9HYPO</name>
<reference evidence="2" key="1">
    <citation type="journal article" date="2020" name="BMC Genomics">
        <title>Correction to: Identification and distribution of gene clusters required for synthesis of sphingolipid metabolism inhibitors in diverse species of the filamentous fungus Fusarium.</title>
        <authorList>
            <person name="Kim H.S."/>
            <person name="Lohmar J.M."/>
            <person name="Busman M."/>
            <person name="Brown D.W."/>
            <person name="Naumann T.A."/>
            <person name="Divon H.H."/>
            <person name="Lysoe E."/>
            <person name="Uhlig S."/>
            <person name="Proctor R.H."/>
        </authorList>
    </citation>
    <scope>NUCLEOTIDE SEQUENCE</scope>
    <source>
        <strain evidence="2">NRRL 22465</strain>
    </source>
</reference>
<dbReference type="AlphaFoldDB" id="A0A8H4XN29"/>
<dbReference type="EMBL" id="JABEYC010000173">
    <property type="protein sequence ID" value="KAF4981356.1"/>
    <property type="molecule type" value="Genomic_DNA"/>
</dbReference>
<accession>A0A8H4XN29</accession>
<sequence length="698" mass="79800">MDAHSTPDPFEESMFAEVNLFLSDPTACDLEDFGLWATQDPADSPSRLLEPSPLNSDTQMLQAAESKRDDSAEPLIPDCLDTIGHDDQYTQASGYESNWNYESIPETIPSEPSYLPPCYYPLEGLDGYSQSGQLFPSPKRANFQDWSNSFNDPLHEYWGLGCSGYRCPGPHLPGRPSTSQRPKHHGTQFPQQLYSSFNSPLPYNTLEASGLYYTSHDSPQNIPITREEPVGSADMTGDESDSLGFTSEVGLVQHNRKLKRNKDPACYPSTCYSYKLPRDLDWRNPSDSLRFKYTKQGQWDKSVRLNAQGVRYYLGHCPRKVKVWLQSYPAQSKLRMDELDSKCRYTNCPQSKETILCGWFRVAFDEFPQQTTNGTKDPFKVAGSMHLWCFEQCVDSSELLHKKIMVSEIRPFPKEEKNPMAINRDQDRYIVTEAVRPWVSEQRAKTPSRIPRVHEDTLSYKLVTYRLSKQVPARQYTRDTRNEKKQEGVKKTLDVHKGDLSLAVQLERELRESRRRTKQLQARKATEDLDTFQDYEAMDNPYMSAITTGFATMGADDGFGLQAWEDLNNSMTDTGYQPVKEEVREEVQEEANVRFLTPQSPWRAPETIEVACDYTQDLLADTLHCIDMSQPQPSALLSAEAIPIENKASKRRRSELEDEENLFGSPHPKRSKVSAEGERFDRGVILRRSSRVSVRRSI</sequence>
<proteinExistence type="predicted"/>
<evidence type="ECO:0000313" key="2">
    <source>
        <dbReference type="EMBL" id="KAF4981356.1"/>
    </source>
</evidence>
<dbReference type="OrthoDB" id="5307331at2759"/>
<dbReference type="Proteomes" id="UP000635477">
    <property type="component" value="Unassembled WGS sequence"/>
</dbReference>
<comment type="caution">
    <text evidence="2">The sequence shown here is derived from an EMBL/GenBank/DDBJ whole genome shotgun (WGS) entry which is preliminary data.</text>
</comment>
<keyword evidence="3" id="KW-1185">Reference proteome</keyword>
<feature type="region of interest" description="Disordered" evidence="1">
    <location>
        <begin position="648"/>
        <end position="677"/>
    </location>
</feature>
<organism evidence="2 3">
    <name type="scientific">Fusarium zealandicum</name>
    <dbReference type="NCBI Taxonomy" id="1053134"/>
    <lineage>
        <taxon>Eukaryota</taxon>
        <taxon>Fungi</taxon>
        <taxon>Dikarya</taxon>
        <taxon>Ascomycota</taxon>
        <taxon>Pezizomycotina</taxon>
        <taxon>Sordariomycetes</taxon>
        <taxon>Hypocreomycetidae</taxon>
        <taxon>Hypocreales</taxon>
        <taxon>Nectriaceae</taxon>
        <taxon>Fusarium</taxon>
        <taxon>Fusarium staphyleae species complex</taxon>
    </lineage>
</organism>
<gene>
    <name evidence="2" type="ORF">FZEAL_2841</name>
</gene>
<feature type="region of interest" description="Disordered" evidence="1">
    <location>
        <begin position="38"/>
        <end position="73"/>
    </location>
</feature>
<protein>
    <submittedName>
        <fullName evidence="2">Uncharacterized protein</fullName>
    </submittedName>
</protein>
<evidence type="ECO:0000313" key="3">
    <source>
        <dbReference type="Proteomes" id="UP000635477"/>
    </source>
</evidence>
<evidence type="ECO:0000256" key="1">
    <source>
        <dbReference type="SAM" id="MobiDB-lite"/>
    </source>
</evidence>
<reference evidence="2" key="2">
    <citation type="submission" date="2020-05" db="EMBL/GenBank/DDBJ databases">
        <authorList>
            <person name="Kim H.-S."/>
            <person name="Proctor R.H."/>
            <person name="Brown D.W."/>
        </authorList>
    </citation>
    <scope>NUCLEOTIDE SEQUENCE</scope>
    <source>
        <strain evidence="2">NRRL 22465</strain>
    </source>
</reference>